<feature type="region of interest" description="Disordered" evidence="1">
    <location>
        <begin position="99"/>
        <end position="137"/>
    </location>
</feature>
<keyword evidence="3" id="KW-1185">Reference proteome</keyword>
<feature type="compositionally biased region" description="Basic and acidic residues" evidence="1">
    <location>
        <begin position="99"/>
        <end position="108"/>
    </location>
</feature>
<name>A0A9P7FR75_9AGAR</name>
<organism evidence="2 3">
    <name type="scientific">Sphagnurus paluster</name>
    <dbReference type="NCBI Taxonomy" id="117069"/>
    <lineage>
        <taxon>Eukaryota</taxon>
        <taxon>Fungi</taxon>
        <taxon>Dikarya</taxon>
        <taxon>Basidiomycota</taxon>
        <taxon>Agaricomycotina</taxon>
        <taxon>Agaricomycetes</taxon>
        <taxon>Agaricomycetidae</taxon>
        <taxon>Agaricales</taxon>
        <taxon>Tricholomatineae</taxon>
        <taxon>Lyophyllaceae</taxon>
        <taxon>Sphagnurus</taxon>
    </lineage>
</organism>
<dbReference type="AlphaFoldDB" id="A0A9P7FR75"/>
<comment type="caution">
    <text evidence="2">The sequence shown here is derived from an EMBL/GenBank/DDBJ whole genome shotgun (WGS) entry which is preliminary data.</text>
</comment>
<dbReference type="EMBL" id="JABCKI010005904">
    <property type="protein sequence ID" value="KAG5636683.1"/>
    <property type="molecule type" value="Genomic_DNA"/>
</dbReference>
<reference evidence="2" key="1">
    <citation type="submission" date="2021-02" db="EMBL/GenBank/DDBJ databases">
        <authorList>
            <person name="Nieuwenhuis M."/>
            <person name="Van De Peppel L.J.J."/>
        </authorList>
    </citation>
    <scope>NUCLEOTIDE SEQUENCE</scope>
    <source>
        <strain evidence="2">D49</strain>
    </source>
</reference>
<dbReference type="Proteomes" id="UP000717328">
    <property type="component" value="Unassembled WGS sequence"/>
</dbReference>
<evidence type="ECO:0000313" key="2">
    <source>
        <dbReference type="EMBL" id="KAG5636683.1"/>
    </source>
</evidence>
<evidence type="ECO:0000313" key="3">
    <source>
        <dbReference type="Proteomes" id="UP000717328"/>
    </source>
</evidence>
<gene>
    <name evidence="2" type="ORF">H0H81_007213</name>
</gene>
<accession>A0A9P7FR75</accession>
<feature type="region of interest" description="Disordered" evidence="1">
    <location>
        <begin position="181"/>
        <end position="200"/>
    </location>
</feature>
<evidence type="ECO:0000256" key="1">
    <source>
        <dbReference type="SAM" id="MobiDB-lite"/>
    </source>
</evidence>
<protein>
    <submittedName>
        <fullName evidence="2">Uncharacterized protein</fullName>
    </submittedName>
</protein>
<sequence>MAHLSKSQYELRARTSLISATGLPSNSLVSHINMALESKTAEFARLFDLFERIATRKSRAHADENNDIIIDDMRSMPLPPDLAPVVSSLAKLVGARNYRGEAHQEKKTNTRTRRNTVATTSWNNTDSSNEDDADSLEKFPLGKKYPFTFRLMLHKLYQLDDWAQKVKEVLERSQLEYKPLAESHAEEEKRAGEDQEIEGEKVQDGRVHFKAGTATGSRKPPVRPRAHSVITPTMGLLSTSPKSPQSCGPAEGDIRAVKKRCVGRRKSLNGPLSGEAGKIGGGWVYDSAVSSSEFTGPREAMEVKAFRGATLSTQPPWGTGTGKVAGKRRVSFSSMANSQQGDSVIATRRRALSVMNNQATQAQRKRRLEL</sequence>
<dbReference type="OrthoDB" id="3067134at2759"/>
<proteinExistence type="predicted"/>
<reference evidence="2" key="2">
    <citation type="submission" date="2021-10" db="EMBL/GenBank/DDBJ databases">
        <title>Phylogenomics reveals ancestral predisposition of the termite-cultivated fungus Termitomyces towards a domesticated lifestyle.</title>
        <authorList>
            <person name="Auxier B."/>
            <person name="Grum-Grzhimaylo A."/>
            <person name="Cardenas M.E."/>
            <person name="Lodge J.D."/>
            <person name="Laessoe T."/>
            <person name="Pedersen O."/>
            <person name="Smith M.E."/>
            <person name="Kuyper T.W."/>
            <person name="Franco-Molano E.A."/>
            <person name="Baroni T.J."/>
            <person name="Aanen D.K."/>
        </authorList>
    </citation>
    <scope>NUCLEOTIDE SEQUENCE</scope>
    <source>
        <strain evidence="2">D49</strain>
    </source>
</reference>